<reference evidence="3 4" key="1">
    <citation type="submission" date="2018-12" db="EMBL/GenBank/DDBJ databases">
        <authorList>
            <person name="Kartti S."/>
            <person name="Manni A."/>
            <person name="Chemao El Fihri M.W."/>
            <person name="Laamarti M."/>
            <person name="Temsamani L."/>
            <person name="El Jamali J.E."/>
            <person name="Ouadghiri M."/>
            <person name="Ibrahimi A."/>
            <person name="Filati-Maltouf A."/>
        </authorList>
    </citation>
    <scope>NUCLEOTIDE SEQUENCE [LARGE SCALE GENOMIC DNA]</scope>
    <source>
        <strain evidence="3 4">MDMC339</strain>
    </source>
</reference>
<organism evidence="3 4">
    <name type="scientific">Stenotrophomonas maltophilia</name>
    <name type="common">Pseudomonas maltophilia</name>
    <name type="synonym">Xanthomonas maltophilia</name>
    <dbReference type="NCBI Taxonomy" id="40324"/>
    <lineage>
        <taxon>Bacteria</taxon>
        <taxon>Pseudomonadati</taxon>
        <taxon>Pseudomonadota</taxon>
        <taxon>Gammaproteobacteria</taxon>
        <taxon>Lysobacterales</taxon>
        <taxon>Lysobacteraceae</taxon>
        <taxon>Stenotrophomonas</taxon>
        <taxon>Stenotrophomonas maltophilia group</taxon>
    </lineage>
</organism>
<dbReference type="Proteomes" id="UP000271705">
    <property type="component" value="Unassembled WGS sequence"/>
</dbReference>
<feature type="signal peptide" evidence="2">
    <location>
        <begin position="1"/>
        <end position="24"/>
    </location>
</feature>
<feature type="chain" id="PRO_5019034816" description="DUF1176 domain-containing protein" evidence="2">
    <location>
        <begin position="25"/>
        <end position="271"/>
    </location>
</feature>
<dbReference type="PROSITE" id="PS51257">
    <property type="entry name" value="PROKAR_LIPOPROTEIN"/>
    <property type="match status" value="1"/>
</dbReference>
<evidence type="ECO:0000256" key="2">
    <source>
        <dbReference type="SAM" id="SignalP"/>
    </source>
</evidence>
<gene>
    <name evidence="3" type="ORF">EKL94_15705</name>
</gene>
<name>A0A431UDY9_STEMA</name>
<dbReference type="EMBL" id="RXLZ01000048">
    <property type="protein sequence ID" value="RTQ87458.1"/>
    <property type="molecule type" value="Genomic_DNA"/>
</dbReference>
<evidence type="ECO:0000313" key="4">
    <source>
        <dbReference type="Proteomes" id="UP000271705"/>
    </source>
</evidence>
<evidence type="ECO:0000313" key="3">
    <source>
        <dbReference type="EMBL" id="RTQ87458.1"/>
    </source>
</evidence>
<evidence type="ECO:0008006" key="5">
    <source>
        <dbReference type="Google" id="ProtNLM"/>
    </source>
</evidence>
<proteinExistence type="predicted"/>
<protein>
    <recommendedName>
        <fullName evidence="5">DUF1176 domain-containing protein</fullName>
    </recommendedName>
</protein>
<feature type="region of interest" description="Disordered" evidence="1">
    <location>
        <begin position="39"/>
        <end position="72"/>
    </location>
</feature>
<sequence length="271" mass="28427">MIRSHLMPSVSLMLLLACSACAPAGERVAPVAAPTASPAAKPEALPAQTSPADRGLPALPEASGSAHPDGRYAALPEPARQVLAQLKCNVEGGSKVQVLSIPAQGGQQDFMVTDQGGPRFRYWIRSFSGSGGINGYLVQLQGCPASTVGMRAYIAQGAAPLQDVTASLLAQAGLPDAATMTAYQDKGAGDLFALIGPLNKVPVLRWVAEADPEQPLAADARTFDHGNAIHAGFLRWNQDHFEVVRTVPATLWPCDDSPLRPCKSDPFVTGR</sequence>
<evidence type="ECO:0000256" key="1">
    <source>
        <dbReference type="SAM" id="MobiDB-lite"/>
    </source>
</evidence>
<accession>A0A431UDY9</accession>
<keyword evidence="2" id="KW-0732">Signal</keyword>
<comment type="caution">
    <text evidence="3">The sequence shown here is derived from an EMBL/GenBank/DDBJ whole genome shotgun (WGS) entry which is preliminary data.</text>
</comment>
<dbReference type="AlphaFoldDB" id="A0A431UDY9"/>
<dbReference type="RefSeq" id="WP_126929795.1">
    <property type="nucleotide sequence ID" value="NZ_RXLZ01000048.1"/>
</dbReference>